<dbReference type="EMBL" id="BPQO01000002">
    <property type="protein sequence ID" value="GJD87114.1"/>
    <property type="molecule type" value="Genomic_DNA"/>
</dbReference>
<evidence type="ECO:0000313" key="2">
    <source>
        <dbReference type="Proteomes" id="UP001055247"/>
    </source>
</evidence>
<accession>A0AAV4ZG65</accession>
<name>A0AAV4ZG65_9HYPH</name>
<evidence type="ECO:0000313" key="1">
    <source>
        <dbReference type="EMBL" id="GJD87114.1"/>
    </source>
</evidence>
<reference evidence="1" key="2">
    <citation type="submission" date="2021-08" db="EMBL/GenBank/DDBJ databases">
        <authorList>
            <person name="Tani A."/>
            <person name="Ola A."/>
            <person name="Ogura Y."/>
            <person name="Katsura K."/>
            <person name="Hayashi T."/>
        </authorList>
    </citation>
    <scope>NUCLEOTIDE SEQUENCE</scope>
    <source>
        <strain evidence="1">DSM 16372</strain>
    </source>
</reference>
<dbReference type="Proteomes" id="UP001055247">
    <property type="component" value="Unassembled WGS sequence"/>
</dbReference>
<protein>
    <submittedName>
        <fullName evidence="1">Uncharacterized protein</fullName>
    </submittedName>
</protein>
<dbReference type="AlphaFoldDB" id="A0AAV4ZG65"/>
<proteinExistence type="predicted"/>
<reference evidence="1" key="1">
    <citation type="journal article" date="2016" name="Front. Microbiol.">
        <title>Genome Sequence of the Piezophilic, Mesophilic Sulfate-Reducing Bacterium Desulfovibrio indicus J2T.</title>
        <authorList>
            <person name="Cao J."/>
            <person name="Maignien L."/>
            <person name="Shao Z."/>
            <person name="Alain K."/>
            <person name="Jebbar M."/>
        </authorList>
    </citation>
    <scope>NUCLEOTIDE SEQUENCE</scope>
    <source>
        <strain evidence="1">DSM 16372</strain>
    </source>
</reference>
<organism evidence="1 2">
    <name type="scientific">Methylobacterium hispanicum</name>
    <dbReference type="NCBI Taxonomy" id="270350"/>
    <lineage>
        <taxon>Bacteria</taxon>
        <taxon>Pseudomonadati</taxon>
        <taxon>Pseudomonadota</taxon>
        <taxon>Alphaproteobacteria</taxon>
        <taxon>Hyphomicrobiales</taxon>
        <taxon>Methylobacteriaceae</taxon>
        <taxon>Methylobacterium</taxon>
    </lineage>
</organism>
<comment type="caution">
    <text evidence="1">The sequence shown here is derived from an EMBL/GenBank/DDBJ whole genome shotgun (WGS) entry which is preliminary data.</text>
</comment>
<gene>
    <name evidence="1" type="ORF">BHAOGJBA_0614</name>
</gene>
<keyword evidence="2" id="KW-1185">Reference proteome</keyword>
<sequence length="108" mass="11965">MITVGLLTRIAARIYGPDWQRPLSRGLGPLHPDGAREAIDDRLVRRWASGERPIPAWVGPALIRLLDIRASKHTAAAAACRRDAEDLRAELYPEPELDPDNELAPRLG</sequence>